<keyword evidence="4" id="KW-1185">Reference proteome</keyword>
<organism evidence="3 4">
    <name type="scientific">Pseudonocardia aurantiaca</name>
    <dbReference type="NCBI Taxonomy" id="75290"/>
    <lineage>
        <taxon>Bacteria</taxon>
        <taxon>Bacillati</taxon>
        <taxon>Actinomycetota</taxon>
        <taxon>Actinomycetes</taxon>
        <taxon>Pseudonocardiales</taxon>
        <taxon>Pseudonocardiaceae</taxon>
        <taxon>Pseudonocardia</taxon>
    </lineage>
</organism>
<feature type="transmembrane region" description="Helical" evidence="2">
    <location>
        <begin position="28"/>
        <end position="46"/>
    </location>
</feature>
<evidence type="ECO:0000256" key="2">
    <source>
        <dbReference type="SAM" id="Phobius"/>
    </source>
</evidence>
<dbReference type="EMBL" id="JBHUCP010000012">
    <property type="protein sequence ID" value="MFD1531508.1"/>
    <property type="molecule type" value="Genomic_DNA"/>
</dbReference>
<keyword evidence="2" id="KW-0472">Membrane</keyword>
<keyword evidence="2" id="KW-0812">Transmembrane</keyword>
<evidence type="ECO:0000313" key="3">
    <source>
        <dbReference type="EMBL" id="MFD1531508.1"/>
    </source>
</evidence>
<reference evidence="4" key="1">
    <citation type="journal article" date="2019" name="Int. J. Syst. Evol. Microbiol.">
        <title>The Global Catalogue of Microorganisms (GCM) 10K type strain sequencing project: providing services to taxonomists for standard genome sequencing and annotation.</title>
        <authorList>
            <consortium name="The Broad Institute Genomics Platform"/>
            <consortium name="The Broad Institute Genome Sequencing Center for Infectious Disease"/>
            <person name="Wu L."/>
            <person name="Ma J."/>
        </authorList>
    </citation>
    <scope>NUCLEOTIDE SEQUENCE [LARGE SCALE GENOMIC DNA]</scope>
    <source>
        <strain evidence="4">JCM 12165</strain>
    </source>
</reference>
<dbReference type="Proteomes" id="UP001597145">
    <property type="component" value="Unassembled WGS sequence"/>
</dbReference>
<comment type="caution">
    <text evidence="3">The sequence shown here is derived from an EMBL/GenBank/DDBJ whole genome shotgun (WGS) entry which is preliminary data.</text>
</comment>
<sequence length="48" mass="5376">MTEQTESELAQALAETDDSHDVTAKDQLWLLLAAIVPFAAATLWYIQR</sequence>
<accession>A0ABW4FMV3</accession>
<protein>
    <submittedName>
        <fullName evidence="3">Uncharacterized protein</fullName>
    </submittedName>
</protein>
<proteinExistence type="predicted"/>
<gene>
    <name evidence="3" type="ORF">ACFSCY_18900</name>
</gene>
<name>A0ABW4FMV3_9PSEU</name>
<evidence type="ECO:0000256" key="1">
    <source>
        <dbReference type="SAM" id="MobiDB-lite"/>
    </source>
</evidence>
<keyword evidence="2" id="KW-1133">Transmembrane helix</keyword>
<evidence type="ECO:0000313" key="4">
    <source>
        <dbReference type="Proteomes" id="UP001597145"/>
    </source>
</evidence>
<feature type="region of interest" description="Disordered" evidence="1">
    <location>
        <begin position="1"/>
        <end position="21"/>
    </location>
</feature>
<dbReference type="RefSeq" id="WP_343978760.1">
    <property type="nucleotide sequence ID" value="NZ_BAAAJG010000010.1"/>
</dbReference>